<evidence type="ECO:0000313" key="6">
    <source>
        <dbReference type="Proteomes" id="UP000286271"/>
    </source>
</evidence>
<evidence type="ECO:0000313" key="3">
    <source>
        <dbReference type="EMBL" id="RHF79391.1"/>
    </source>
</evidence>
<dbReference type="Proteomes" id="UP000286271">
    <property type="component" value="Unassembled WGS sequence"/>
</dbReference>
<comment type="caution">
    <text evidence="2">The sequence shown here is derived from an EMBL/GenBank/DDBJ whole genome shotgun (WGS) entry which is preliminary data.</text>
</comment>
<dbReference type="EMBL" id="QRHP01000056">
    <property type="protein sequence ID" value="RHF79391.1"/>
    <property type="molecule type" value="Genomic_DNA"/>
</dbReference>
<evidence type="ECO:0000313" key="2">
    <source>
        <dbReference type="EMBL" id="RHE91177.1"/>
    </source>
</evidence>
<dbReference type="EMBL" id="QSFX01000075">
    <property type="protein sequence ID" value="RHA81633.1"/>
    <property type="molecule type" value="Genomic_DNA"/>
</dbReference>
<dbReference type="Proteomes" id="UP000283492">
    <property type="component" value="Unassembled WGS sequence"/>
</dbReference>
<accession>A0A3R6C2T6</accession>
<organism evidence="2 6">
    <name type="scientific">Roseburia inulinivorans</name>
    <dbReference type="NCBI Taxonomy" id="360807"/>
    <lineage>
        <taxon>Bacteria</taxon>
        <taxon>Bacillati</taxon>
        <taxon>Bacillota</taxon>
        <taxon>Clostridia</taxon>
        <taxon>Lachnospirales</taxon>
        <taxon>Lachnospiraceae</taxon>
        <taxon>Roseburia</taxon>
    </lineage>
</organism>
<dbReference type="EMBL" id="QSKW01000043">
    <property type="protein sequence ID" value="RHE91177.1"/>
    <property type="molecule type" value="Genomic_DNA"/>
</dbReference>
<dbReference type="Proteomes" id="UP000283701">
    <property type="component" value="Unassembled WGS sequence"/>
</dbReference>
<sequence>MNEKQKLQIQVDKVIELLKIRIEDDPTRPILNTLIERYIKAQEILKNEGDIKKIVIRGGCRAYLDTFSDYMNPLLIEMDKAEELLSKLLQ</sequence>
<proteinExistence type="predicted"/>
<dbReference type="AlphaFoldDB" id="A0A3R6C2T6"/>
<dbReference type="RefSeq" id="WP_118204198.1">
    <property type="nucleotide sequence ID" value="NZ_CABJFX010000075.1"/>
</dbReference>
<protein>
    <submittedName>
        <fullName evidence="2">Uncharacterized protein</fullName>
    </submittedName>
</protein>
<reference evidence="4 5" key="1">
    <citation type="submission" date="2018-08" db="EMBL/GenBank/DDBJ databases">
        <title>A genome reference for cultivated species of the human gut microbiota.</title>
        <authorList>
            <person name="Zou Y."/>
            <person name="Xue W."/>
            <person name="Luo G."/>
        </authorList>
    </citation>
    <scope>NUCLEOTIDE SEQUENCE [LARGE SCALE GENOMIC DNA]</scope>
    <source>
        <strain evidence="3 5">AM23-23AC</strain>
        <strain evidence="2 6">AM27-11</strain>
        <strain evidence="1 4">AM42-1AC</strain>
    </source>
</reference>
<evidence type="ECO:0000313" key="4">
    <source>
        <dbReference type="Proteomes" id="UP000283492"/>
    </source>
</evidence>
<evidence type="ECO:0000313" key="1">
    <source>
        <dbReference type="EMBL" id="RHA81633.1"/>
    </source>
</evidence>
<gene>
    <name evidence="3" type="ORF">DW654_17755</name>
    <name evidence="2" type="ORF">DW707_16815</name>
    <name evidence="1" type="ORF">DW914_19095</name>
</gene>
<name>A0A3R6C2T6_9FIRM</name>
<evidence type="ECO:0000313" key="5">
    <source>
        <dbReference type="Proteomes" id="UP000283701"/>
    </source>
</evidence>